<evidence type="ECO:0000256" key="2">
    <source>
        <dbReference type="ARBA" id="ARBA00022771"/>
    </source>
</evidence>
<keyword evidence="2" id="KW-0863">Zinc-finger</keyword>
<feature type="region of interest" description="Disordered" evidence="4">
    <location>
        <begin position="1092"/>
        <end position="1135"/>
    </location>
</feature>
<name>B8BQM0_THAPS</name>
<dbReference type="InterPro" id="IPR035898">
    <property type="entry name" value="TAZ_dom_sf"/>
</dbReference>
<feature type="region of interest" description="Disordered" evidence="4">
    <location>
        <begin position="311"/>
        <end position="392"/>
    </location>
</feature>
<feature type="compositionally biased region" description="Polar residues" evidence="4">
    <location>
        <begin position="1111"/>
        <end position="1123"/>
    </location>
</feature>
<dbReference type="RefSeq" id="XP_002286748.1">
    <property type="nucleotide sequence ID" value="XM_002286712.1"/>
</dbReference>
<evidence type="ECO:0000313" key="6">
    <source>
        <dbReference type="EMBL" id="EED96389.1"/>
    </source>
</evidence>
<feature type="region of interest" description="Disordered" evidence="4">
    <location>
        <begin position="719"/>
        <end position="738"/>
    </location>
</feature>
<feature type="region of interest" description="Disordered" evidence="4">
    <location>
        <begin position="148"/>
        <end position="202"/>
    </location>
</feature>
<evidence type="ECO:0000256" key="3">
    <source>
        <dbReference type="ARBA" id="ARBA00022833"/>
    </source>
</evidence>
<dbReference type="InterPro" id="IPR000197">
    <property type="entry name" value="Znf_TAZ"/>
</dbReference>
<accession>B8BQM0</accession>
<feature type="region of interest" description="Disordered" evidence="4">
    <location>
        <begin position="873"/>
        <end position="911"/>
    </location>
</feature>
<feature type="compositionally biased region" description="Acidic residues" evidence="4">
    <location>
        <begin position="885"/>
        <end position="907"/>
    </location>
</feature>
<protein>
    <recommendedName>
        <fullName evidence="5">TAZ-type domain-containing protein</fullName>
    </recommendedName>
</protein>
<feature type="domain" description="TAZ-type" evidence="5">
    <location>
        <begin position="935"/>
        <end position="1024"/>
    </location>
</feature>
<dbReference type="InParanoid" id="B8BQM0"/>
<dbReference type="eggNOG" id="ENOG502T6AC">
    <property type="taxonomic scope" value="Eukaryota"/>
</dbReference>
<dbReference type="PROSITE" id="PS50134">
    <property type="entry name" value="ZF_TAZ"/>
    <property type="match status" value="1"/>
</dbReference>
<organism evidence="6 7">
    <name type="scientific">Thalassiosira pseudonana</name>
    <name type="common">Marine diatom</name>
    <name type="synonym">Cyclotella nana</name>
    <dbReference type="NCBI Taxonomy" id="35128"/>
    <lineage>
        <taxon>Eukaryota</taxon>
        <taxon>Sar</taxon>
        <taxon>Stramenopiles</taxon>
        <taxon>Ochrophyta</taxon>
        <taxon>Bacillariophyta</taxon>
        <taxon>Coscinodiscophyceae</taxon>
        <taxon>Thalassiosirophycidae</taxon>
        <taxon>Thalassiosirales</taxon>
        <taxon>Thalassiosiraceae</taxon>
        <taxon>Thalassiosira</taxon>
    </lineage>
</organism>
<evidence type="ECO:0000256" key="1">
    <source>
        <dbReference type="ARBA" id="ARBA00022723"/>
    </source>
</evidence>
<dbReference type="EMBL" id="CM000638">
    <property type="protein sequence ID" value="EED96389.1"/>
    <property type="molecule type" value="Genomic_DNA"/>
</dbReference>
<dbReference type="SUPFAM" id="SSF57933">
    <property type="entry name" value="TAZ domain"/>
    <property type="match status" value="1"/>
</dbReference>
<dbReference type="Proteomes" id="UP000001449">
    <property type="component" value="Chromosome 1"/>
</dbReference>
<feature type="compositionally biased region" description="Basic and acidic residues" evidence="4">
    <location>
        <begin position="383"/>
        <end position="392"/>
    </location>
</feature>
<feature type="compositionally biased region" description="Low complexity" evidence="4">
    <location>
        <begin position="347"/>
        <end position="360"/>
    </location>
</feature>
<dbReference type="PaxDb" id="35128-Thaps20777"/>
<dbReference type="Gene3D" id="1.20.1020.10">
    <property type="entry name" value="TAZ domain"/>
    <property type="match status" value="1"/>
</dbReference>
<feature type="region of interest" description="Disordered" evidence="4">
    <location>
        <begin position="247"/>
        <end position="268"/>
    </location>
</feature>
<dbReference type="GeneID" id="7451433"/>
<keyword evidence="3" id="KW-0862">Zinc</keyword>
<evidence type="ECO:0000256" key="4">
    <source>
        <dbReference type="SAM" id="MobiDB-lite"/>
    </source>
</evidence>
<feature type="region of interest" description="Disordered" evidence="4">
    <location>
        <begin position="593"/>
        <end position="621"/>
    </location>
</feature>
<keyword evidence="7" id="KW-1185">Reference proteome</keyword>
<dbReference type="KEGG" id="tps:THAPSDRAFT_20777"/>
<gene>
    <name evidence="6" type="ORF">THAPSDRAFT_20777</name>
</gene>
<dbReference type="AlphaFoldDB" id="B8BQM0"/>
<dbReference type="Pfam" id="PF02135">
    <property type="entry name" value="zf-TAZ"/>
    <property type="match status" value="1"/>
</dbReference>
<proteinExistence type="predicted"/>
<reference evidence="6 7" key="2">
    <citation type="journal article" date="2008" name="Nature">
        <title>The Phaeodactylum genome reveals the evolutionary history of diatom genomes.</title>
        <authorList>
            <person name="Bowler C."/>
            <person name="Allen A.E."/>
            <person name="Badger J.H."/>
            <person name="Grimwood J."/>
            <person name="Jabbari K."/>
            <person name="Kuo A."/>
            <person name="Maheswari U."/>
            <person name="Martens C."/>
            <person name="Maumus F."/>
            <person name="Otillar R.P."/>
            <person name="Rayko E."/>
            <person name="Salamov A."/>
            <person name="Vandepoele K."/>
            <person name="Beszteri B."/>
            <person name="Gruber A."/>
            <person name="Heijde M."/>
            <person name="Katinka M."/>
            <person name="Mock T."/>
            <person name="Valentin K."/>
            <person name="Verret F."/>
            <person name="Berges J.A."/>
            <person name="Brownlee C."/>
            <person name="Cadoret J.P."/>
            <person name="Chiovitti A."/>
            <person name="Choi C.J."/>
            <person name="Coesel S."/>
            <person name="De Martino A."/>
            <person name="Detter J.C."/>
            <person name="Durkin C."/>
            <person name="Falciatore A."/>
            <person name="Fournet J."/>
            <person name="Haruta M."/>
            <person name="Huysman M.J."/>
            <person name="Jenkins B.D."/>
            <person name="Jiroutova K."/>
            <person name="Jorgensen R.E."/>
            <person name="Joubert Y."/>
            <person name="Kaplan A."/>
            <person name="Kroger N."/>
            <person name="Kroth P.G."/>
            <person name="La Roche J."/>
            <person name="Lindquist E."/>
            <person name="Lommer M."/>
            <person name="Martin-Jezequel V."/>
            <person name="Lopez P.J."/>
            <person name="Lucas S."/>
            <person name="Mangogna M."/>
            <person name="McGinnis K."/>
            <person name="Medlin L.K."/>
            <person name="Montsant A."/>
            <person name="Oudot-Le Secq M.P."/>
            <person name="Napoli C."/>
            <person name="Obornik M."/>
            <person name="Parker M.S."/>
            <person name="Petit J.L."/>
            <person name="Porcel B.M."/>
            <person name="Poulsen N."/>
            <person name="Robison M."/>
            <person name="Rychlewski L."/>
            <person name="Rynearson T.A."/>
            <person name="Schmutz J."/>
            <person name="Shapiro H."/>
            <person name="Siaut M."/>
            <person name="Stanley M."/>
            <person name="Sussman M.R."/>
            <person name="Taylor A.R."/>
            <person name="Vardi A."/>
            <person name="von Dassow P."/>
            <person name="Vyverman W."/>
            <person name="Willis A."/>
            <person name="Wyrwicz L.S."/>
            <person name="Rokhsar D.S."/>
            <person name="Weissenbach J."/>
            <person name="Armbrust E.V."/>
            <person name="Green B.R."/>
            <person name="Van de Peer Y."/>
            <person name="Grigoriev I.V."/>
        </authorList>
    </citation>
    <scope>NUCLEOTIDE SEQUENCE [LARGE SCALE GENOMIC DNA]</scope>
    <source>
        <strain evidence="6 7">CCMP1335</strain>
    </source>
</reference>
<feature type="compositionally biased region" description="Polar residues" evidence="4">
    <location>
        <begin position="148"/>
        <end position="166"/>
    </location>
</feature>
<sequence length="1135" mass="119986">MDGSSDDNRKRPHPASNANDVASSEVAAGDNKRVKIEDVGQAAAAVETQDVPQTQASVDAVASSIVPTTQPQPLTQEAVPAAVSSTTTTAVVSSSTQISAGEAAALTASKTATAKPAADGDLMPAALLTSSSSTQAVAPATQAQSVTPAVVQSTTQHVPAASTSAQPPAKKEVKPASTPSTTVVQPQRPQKQRAPSPPPPLKALTFHHLHKKYGPELDYMLVEFRKLERQLLGAPIHAAAAASAAPKAGGAAAAEVKPKVEPKGSRERREKLHGFILHLEDTIRQVEEGCAVERSERNLKCENNGSGGGNLKSEECAASHHQQQPKQQPFEEEKKSSDASLQPQPNTASAASSAATIISTPNNNTGEAPKFTAADASLSQLPPEKEREESVQRLEEHILANLLPVKIRLTRQLAAQKGATKNPITAPLRAGSVATAGVQKAGVSIAEAVEAKRKAQEERLLQQQLVQKSSVPVSKDIPSQFGKPIGHGSSSLTARLHGGVLGASGSGAAAASPANAASGAAASGAATPSKRRILYAGVAPGSTQVPSSVHAVSGVHPGMVGADAAKAVVVAEEERKRLKYLEESAARVAGVAPAGGGALDRKPASRPTAIEAAAPKPPEGPATMAARARAIALAATNNNTGPSAASKVSRPNQQIPGITAKQLQQQHLKKVSPLAAATAANQMAHLGMKPVKPKKPHLAPDFNDPALTATQQNELRLKEARWRQRKRRKERRRKRSGVVVDHAAMVTQHAQSMQEPNVHASSSNDAVPAQPMVLRVNKNGAYGPRTVEYVCAVCNEGYVSTCEMNPWWALINHECPKCGKNQIPRLDISAPNNVIEYHPALLVQEDGKPVSAPVSNGGDSSSVQMQYLPRHLAKKSSLSDSEVSQTDESDGEGGTEEYFDESSDDEESVNKNALDSFAKEERAEREDYGFEFKGETLSDDQAKRLLILIEHASICPGRHRSAKHRNVCHSTKYLMLHVRDCPGLLSNGDVCPFPWCRKTKHLLYHLVSCEKSNDGKECGICCPKNLSSNLSELVGLNKHRRKQFVDRTKAIVAAAKRQQLAAARAKAVAPRAAVQHQYRGPVVRKGPIPAATTYAAPPPSASTVSYATTSRGTHMPSTNNPIIQSPPDAKTSNQF</sequence>
<evidence type="ECO:0000259" key="5">
    <source>
        <dbReference type="PROSITE" id="PS50134"/>
    </source>
</evidence>
<feature type="compositionally biased region" description="Low complexity" evidence="4">
    <location>
        <begin position="1092"/>
        <end position="1110"/>
    </location>
</feature>
<feature type="compositionally biased region" description="Basic and acidic residues" evidence="4">
    <location>
        <begin position="256"/>
        <end position="268"/>
    </location>
</feature>
<feature type="compositionally biased region" description="Basic residues" evidence="4">
    <location>
        <begin position="723"/>
        <end position="736"/>
    </location>
</feature>
<dbReference type="GO" id="GO:0030036">
    <property type="term" value="P:actin cytoskeleton organization"/>
    <property type="evidence" value="ECO:0000318"/>
    <property type="project" value="GO_Central"/>
</dbReference>
<dbReference type="HOGENOM" id="CLU_278568_0_0_1"/>
<dbReference type="GO" id="GO:0008270">
    <property type="term" value="F:zinc ion binding"/>
    <property type="evidence" value="ECO:0007669"/>
    <property type="project" value="UniProtKB-KW"/>
</dbReference>
<evidence type="ECO:0000313" key="7">
    <source>
        <dbReference type="Proteomes" id="UP000001449"/>
    </source>
</evidence>
<feature type="compositionally biased region" description="Low complexity" evidence="4">
    <location>
        <begin position="185"/>
        <end position="194"/>
    </location>
</feature>
<feature type="region of interest" description="Disordered" evidence="4">
    <location>
        <begin position="1"/>
        <end position="32"/>
    </location>
</feature>
<keyword evidence="1" id="KW-0479">Metal-binding</keyword>
<reference evidence="6 7" key="1">
    <citation type="journal article" date="2004" name="Science">
        <title>The genome of the diatom Thalassiosira pseudonana: ecology, evolution, and metabolism.</title>
        <authorList>
            <person name="Armbrust E.V."/>
            <person name="Berges J.A."/>
            <person name="Bowler C."/>
            <person name="Green B.R."/>
            <person name="Martinez D."/>
            <person name="Putnam N.H."/>
            <person name="Zhou S."/>
            <person name="Allen A.E."/>
            <person name="Apt K.E."/>
            <person name="Bechner M."/>
            <person name="Brzezinski M.A."/>
            <person name="Chaal B.K."/>
            <person name="Chiovitti A."/>
            <person name="Davis A.K."/>
            <person name="Demarest M.S."/>
            <person name="Detter J.C."/>
            <person name="Glavina T."/>
            <person name="Goodstein D."/>
            <person name="Hadi M.Z."/>
            <person name="Hellsten U."/>
            <person name="Hildebrand M."/>
            <person name="Jenkins B.D."/>
            <person name="Jurka J."/>
            <person name="Kapitonov V.V."/>
            <person name="Kroger N."/>
            <person name="Lau W.W."/>
            <person name="Lane T.W."/>
            <person name="Larimer F.W."/>
            <person name="Lippmeier J.C."/>
            <person name="Lucas S."/>
            <person name="Medina M."/>
            <person name="Montsant A."/>
            <person name="Obornik M."/>
            <person name="Parker M.S."/>
            <person name="Palenik B."/>
            <person name="Pazour G.J."/>
            <person name="Richardson P.M."/>
            <person name="Rynearson T.A."/>
            <person name="Saito M.A."/>
            <person name="Schwartz D.C."/>
            <person name="Thamatrakoln K."/>
            <person name="Valentin K."/>
            <person name="Vardi A."/>
            <person name="Wilkerson F.P."/>
            <person name="Rokhsar D.S."/>
        </authorList>
    </citation>
    <scope>NUCLEOTIDE SEQUENCE [LARGE SCALE GENOMIC DNA]</scope>
    <source>
        <strain evidence="6 7">CCMP1335</strain>
    </source>
</reference>